<reference evidence="2 4" key="1">
    <citation type="journal article" date="2019" name="Nat. Ecol. Evol.">
        <title>Megaphylogeny resolves global patterns of mushroom evolution.</title>
        <authorList>
            <person name="Varga T."/>
            <person name="Krizsan K."/>
            <person name="Foldi C."/>
            <person name="Dima B."/>
            <person name="Sanchez-Garcia M."/>
            <person name="Sanchez-Ramirez S."/>
            <person name="Szollosi G.J."/>
            <person name="Szarkandi J.G."/>
            <person name="Papp V."/>
            <person name="Albert L."/>
            <person name="Andreopoulos W."/>
            <person name="Angelini C."/>
            <person name="Antonin V."/>
            <person name="Barry K.W."/>
            <person name="Bougher N.L."/>
            <person name="Buchanan P."/>
            <person name="Buyck B."/>
            <person name="Bense V."/>
            <person name="Catcheside P."/>
            <person name="Chovatia M."/>
            <person name="Cooper J."/>
            <person name="Damon W."/>
            <person name="Desjardin D."/>
            <person name="Finy P."/>
            <person name="Geml J."/>
            <person name="Haridas S."/>
            <person name="Hughes K."/>
            <person name="Justo A."/>
            <person name="Karasinski D."/>
            <person name="Kautmanova I."/>
            <person name="Kiss B."/>
            <person name="Kocsube S."/>
            <person name="Kotiranta H."/>
            <person name="LaButti K.M."/>
            <person name="Lechner B.E."/>
            <person name="Liimatainen K."/>
            <person name="Lipzen A."/>
            <person name="Lukacs Z."/>
            <person name="Mihaltcheva S."/>
            <person name="Morgado L.N."/>
            <person name="Niskanen T."/>
            <person name="Noordeloos M.E."/>
            <person name="Ohm R.A."/>
            <person name="Ortiz-Santana B."/>
            <person name="Ovrebo C."/>
            <person name="Racz N."/>
            <person name="Riley R."/>
            <person name="Savchenko A."/>
            <person name="Shiryaev A."/>
            <person name="Soop K."/>
            <person name="Spirin V."/>
            <person name="Szebenyi C."/>
            <person name="Tomsovsky M."/>
            <person name="Tulloss R.E."/>
            <person name="Uehling J."/>
            <person name="Grigoriev I.V."/>
            <person name="Vagvolgyi C."/>
            <person name="Papp T."/>
            <person name="Martin F.M."/>
            <person name="Miettinen O."/>
            <person name="Hibbett D.S."/>
            <person name="Nagy L.G."/>
        </authorList>
    </citation>
    <scope>NUCLEOTIDE SEQUENCE [LARGE SCALE GENOMIC DNA]</scope>
    <source>
        <strain evidence="2 4">CBS 166.37</strain>
    </source>
</reference>
<keyword evidence="1" id="KW-0732">Signal</keyword>
<protein>
    <submittedName>
        <fullName evidence="2">Uncharacterized protein</fullName>
    </submittedName>
</protein>
<proteinExistence type="predicted"/>
<evidence type="ECO:0000313" key="4">
    <source>
        <dbReference type="Proteomes" id="UP000308652"/>
    </source>
</evidence>
<evidence type="ECO:0000313" key="3">
    <source>
        <dbReference type="EMBL" id="TFK37313.1"/>
    </source>
</evidence>
<accession>A0A5C3LJP1</accession>
<name>A0A5C3LJP1_9AGAR</name>
<dbReference type="OrthoDB" id="2948247at2759"/>
<dbReference type="EMBL" id="ML213659">
    <property type="protein sequence ID" value="TFK32958.1"/>
    <property type="molecule type" value="Genomic_DNA"/>
</dbReference>
<evidence type="ECO:0000256" key="1">
    <source>
        <dbReference type="SAM" id="SignalP"/>
    </source>
</evidence>
<evidence type="ECO:0000313" key="2">
    <source>
        <dbReference type="EMBL" id="TFK32958.1"/>
    </source>
</evidence>
<gene>
    <name evidence="3" type="ORF">BDQ12DRAFT_608082</name>
    <name evidence="2" type="ORF">BDQ12DRAFT_616160</name>
</gene>
<sequence length="107" mass="11196">MQLTSFVTLTIAIATAKAATVSFYTARNCNSASWVQQNVGCNTCVDPPGDWWAASVSGISGDQRVSMHNQNSCTSASSVGQWYGNICAAAGNTALRSVWVACSGQRA</sequence>
<dbReference type="Proteomes" id="UP000308652">
    <property type="component" value="Unassembled WGS sequence"/>
</dbReference>
<keyword evidence="4" id="KW-1185">Reference proteome</keyword>
<dbReference type="AlphaFoldDB" id="A0A5C3LJP1"/>
<feature type="signal peptide" evidence="1">
    <location>
        <begin position="1"/>
        <end position="18"/>
    </location>
</feature>
<organism evidence="2 4">
    <name type="scientific">Crucibulum laeve</name>
    <dbReference type="NCBI Taxonomy" id="68775"/>
    <lineage>
        <taxon>Eukaryota</taxon>
        <taxon>Fungi</taxon>
        <taxon>Dikarya</taxon>
        <taxon>Basidiomycota</taxon>
        <taxon>Agaricomycotina</taxon>
        <taxon>Agaricomycetes</taxon>
        <taxon>Agaricomycetidae</taxon>
        <taxon>Agaricales</taxon>
        <taxon>Agaricineae</taxon>
        <taxon>Nidulariaceae</taxon>
        <taxon>Crucibulum</taxon>
    </lineage>
</organism>
<dbReference type="EMBL" id="ML213609">
    <property type="protein sequence ID" value="TFK37313.1"/>
    <property type="molecule type" value="Genomic_DNA"/>
</dbReference>
<feature type="chain" id="PRO_5040602286" evidence="1">
    <location>
        <begin position="19"/>
        <end position="107"/>
    </location>
</feature>